<dbReference type="GO" id="GO:0038023">
    <property type="term" value="F:signaling receptor activity"/>
    <property type="evidence" value="ECO:0007669"/>
    <property type="project" value="InterPro"/>
</dbReference>
<dbReference type="AlphaFoldDB" id="A0A6N1XAS1"/>
<dbReference type="Gene3D" id="2.40.170.20">
    <property type="entry name" value="TonB-dependent receptor, beta-barrel domain"/>
    <property type="match status" value="1"/>
</dbReference>
<dbReference type="InterPro" id="IPR037066">
    <property type="entry name" value="Plug_dom_sf"/>
</dbReference>
<evidence type="ECO:0000256" key="1">
    <source>
        <dbReference type="ARBA" id="ARBA00004571"/>
    </source>
</evidence>
<feature type="compositionally biased region" description="Polar residues" evidence="12">
    <location>
        <begin position="438"/>
        <end position="447"/>
    </location>
</feature>
<evidence type="ECO:0000256" key="11">
    <source>
        <dbReference type="RuleBase" id="RU003357"/>
    </source>
</evidence>
<keyword evidence="6 11" id="KW-0798">TonB box</keyword>
<dbReference type="GO" id="GO:0015891">
    <property type="term" value="P:siderophore transport"/>
    <property type="evidence" value="ECO:0007669"/>
    <property type="project" value="InterPro"/>
</dbReference>
<dbReference type="InterPro" id="IPR036942">
    <property type="entry name" value="Beta-barrel_TonB_sf"/>
</dbReference>
<keyword evidence="9 10" id="KW-0998">Cell outer membrane</keyword>
<evidence type="ECO:0000256" key="3">
    <source>
        <dbReference type="ARBA" id="ARBA00022448"/>
    </source>
</evidence>
<keyword evidence="7 10" id="KW-0472">Membrane</keyword>
<evidence type="ECO:0000256" key="9">
    <source>
        <dbReference type="ARBA" id="ARBA00023237"/>
    </source>
</evidence>
<keyword evidence="4 10" id="KW-1134">Transmembrane beta strand</keyword>
<dbReference type="Pfam" id="PF00593">
    <property type="entry name" value="TonB_dep_Rec_b-barrel"/>
    <property type="match status" value="1"/>
</dbReference>
<dbReference type="GO" id="GO:0015344">
    <property type="term" value="F:siderophore uptake transmembrane transporter activity"/>
    <property type="evidence" value="ECO:0007669"/>
    <property type="project" value="TreeGrafter"/>
</dbReference>
<keyword evidence="15" id="KW-0614">Plasmid</keyword>
<dbReference type="RefSeq" id="WP_175506271.1">
    <property type="nucleotide sequence ID" value="NZ_CP054841.1"/>
</dbReference>
<dbReference type="Gene3D" id="2.170.130.10">
    <property type="entry name" value="TonB-dependent receptor, plug domain"/>
    <property type="match status" value="1"/>
</dbReference>
<proteinExistence type="inferred from homology"/>
<dbReference type="InterPro" id="IPR000531">
    <property type="entry name" value="Beta-barrel_TonB"/>
</dbReference>
<evidence type="ECO:0000313" key="15">
    <source>
        <dbReference type="EMBL" id="QKV55483.1"/>
    </source>
</evidence>
<dbReference type="NCBIfam" id="TIGR01783">
    <property type="entry name" value="TonB-siderophor"/>
    <property type="match status" value="1"/>
</dbReference>
<dbReference type="Pfam" id="PF07715">
    <property type="entry name" value="Plug"/>
    <property type="match status" value="1"/>
</dbReference>
<accession>A0A6N1XAS1</accession>
<comment type="similarity">
    <text evidence="2 10 11">Belongs to the TonB-dependent receptor family.</text>
</comment>
<dbReference type="EMBL" id="CP054841">
    <property type="protein sequence ID" value="QKV55483.1"/>
    <property type="molecule type" value="Genomic_DNA"/>
</dbReference>
<evidence type="ECO:0000259" key="14">
    <source>
        <dbReference type="Pfam" id="PF07715"/>
    </source>
</evidence>
<keyword evidence="3 10" id="KW-0813">Transport</keyword>
<gene>
    <name evidence="15" type="ORF">HUK68_21450</name>
</gene>
<organism evidence="15 16">
    <name type="scientific">Comamonas antarctica</name>
    <dbReference type="NCBI Taxonomy" id="2743470"/>
    <lineage>
        <taxon>Bacteria</taxon>
        <taxon>Pseudomonadati</taxon>
        <taxon>Pseudomonadota</taxon>
        <taxon>Betaproteobacteria</taxon>
        <taxon>Burkholderiales</taxon>
        <taxon>Comamonadaceae</taxon>
        <taxon>Comamonas</taxon>
    </lineage>
</organism>
<dbReference type="PROSITE" id="PS52016">
    <property type="entry name" value="TONB_DEPENDENT_REC_3"/>
    <property type="match status" value="1"/>
</dbReference>
<dbReference type="SUPFAM" id="SSF56935">
    <property type="entry name" value="Porins"/>
    <property type="match status" value="1"/>
</dbReference>
<evidence type="ECO:0000256" key="12">
    <source>
        <dbReference type="SAM" id="MobiDB-lite"/>
    </source>
</evidence>
<evidence type="ECO:0000256" key="6">
    <source>
        <dbReference type="ARBA" id="ARBA00023077"/>
    </source>
</evidence>
<geneLocation type="plasmid" evidence="15 16">
    <name>unnamed1</name>
</geneLocation>
<evidence type="ECO:0000256" key="8">
    <source>
        <dbReference type="ARBA" id="ARBA00023170"/>
    </source>
</evidence>
<dbReference type="CDD" id="cd01347">
    <property type="entry name" value="ligand_gated_channel"/>
    <property type="match status" value="1"/>
</dbReference>
<keyword evidence="16" id="KW-1185">Reference proteome</keyword>
<evidence type="ECO:0000256" key="7">
    <source>
        <dbReference type="ARBA" id="ARBA00023136"/>
    </source>
</evidence>
<reference evidence="15 16" key="1">
    <citation type="submission" date="2020-06" db="EMBL/GenBank/DDBJ databases">
        <title>Acidovorax antarctica sp. nov., isolated from Corinth ice sheet soil, Antarctic Fields Peninsula.</title>
        <authorList>
            <person name="Xu Q."/>
            <person name="Peng F."/>
        </authorList>
    </citation>
    <scope>NUCLEOTIDE SEQUENCE [LARGE SCALE GENOMIC DNA]</scope>
    <source>
        <strain evidence="15 16">16-35-5</strain>
        <plasmid evidence="15 16">unnamed1</plasmid>
    </source>
</reference>
<dbReference type="InterPro" id="IPR012910">
    <property type="entry name" value="Plug_dom"/>
</dbReference>
<keyword evidence="5 10" id="KW-0812">Transmembrane</keyword>
<evidence type="ECO:0000256" key="4">
    <source>
        <dbReference type="ARBA" id="ARBA00022452"/>
    </source>
</evidence>
<dbReference type="PANTHER" id="PTHR32552">
    <property type="entry name" value="FERRICHROME IRON RECEPTOR-RELATED"/>
    <property type="match status" value="1"/>
</dbReference>
<dbReference type="InterPro" id="IPR010105">
    <property type="entry name" value="TonB_sidphr_rcpt"/>
</dbReference>
<comment type="subcellular location">
    <subcellularLocation>
        <location evidence="1 10">Cell outer membrane</location>
        <topology evidence="1 10">Multi-pass membrane protein</topology>
    </subcellularLocation>
</comment>
<keyword evidence="8 15" id="KW-0675">Receptor</keyword>
<dbReference type="InterPro" id="IPR039426">
    <property type="entry name" value="TonB-dep_rcpt-like"/>
</dbReference>
<feature type="domain" description="TonB-dependent receptor-like beta-barrel" evidence="13">
    <location>
        <begin position="230"/>
        <end position="664"/>
    </location>
</feature>
<evidence type="ECO:0000313" key="16">
    <source>
        <dbReference type="Proteomes" id="UP000509579"/>
    </source>
</evidence>
<dbReference type="Proteomes" id="UP000509579">
    <property type="component" value="Plasmid unnamed1"/>
</dbReference>
<evidence type="ECO:0000259" key="13">
    <source>
        <dbReference type="Pfam" id="PF00593"/>
    </source>
</evidence>
<dbReference type="PANTHER" id="PTHR32552:SF74">
    <property type="entry name" value="HYDROXAMATE SIDEROPHORE RECEPTOR FHUE"/>
    <property type="match status" value="1"/>
</dbReference>
<feature type="region of interest" description="Disordered" evidence="12">
    <location>
        <begin position="438"/>
        <end position="459"/>
    </location>
</feature>
<evidence type="ECO:0000256" key="5">
    <source>
        <dbReference type="ARBA" id="ARBA00022692"/>
    </source>
</evidence>
<evidence type="ECO:0000256" key="2">
    <source>
        <dbReference type="ARBA" id="ARBA00009810"/>
    </source>
</evidence>
<feature type="domain" description="TonB-dependent receptor plug" evidence="14">
    <location>
        <begin position="60"/>
        <end position="156"/>
    </location>
</feature>
<protein>
    <submittedName>
        <fullName evidence="15">TonB-dependent siderophore receptor</fullName>
    </submittedName>
</protein>
<sequence>MLPLALLSAQALAQVERAAAATLAAVEVRGTALPSATTEGSPGYAPSHATVGAKEATSVLQIPQSVSVITRARIEDQNLQTAEDALRQVTGVTVTPWDGATAQIRSRGYFLEPSLDGIPGYGGLNATQQFDLAMFDRVEVLRGPGGLFQGSGQPGGSVNFVRRQGLAEFAADASASVGSWSQYHAEASVGGALDDGKTLRSRLVMSGTDRGFYYTRAHSRRTLAYGTLDYDLSPATTLSLYGAYQQDRTNPFSGLPAYADGRFIAAPRSTNPYPGWAVADTATALLAAEAEHRWGNGWKLRARYSRQVQDYDLRDSYPTTGVDPATGLVPYARRGWDSQTTRDTVDVYVAGPFQLLGRAHSATAGWNHGKVSSDTDYGANDTISGIAFGNPDAVPELTVPPYVRGYSDDTRQRGFYGQLRLSVNDAMTLVTGARSSDFSVRSRSTRPGSAPPAWSQGARETGQFSPYAGLVLSLAQDTTAYASYSDIFMPQTAKDVAGRTLQPRVGKQIELGLKKSLSDGRLLASAALFRTRDENRSMPDTAHPGSFVQAGEVQVKGWEFELSGSPWANLELVLGYTRLDTAYRAHPTLAGTQFSLFEPRHSLKGYAHYRLAGPWSVGGGLQITSGVIGTGVAGTRESGGYGIASLQLGYQLDAHTSVTLAVNNAFDRNYYARVGGLNSYNTYGEPRNAQLALRSKF</sequence>
<evidence type="ECO:0000256" key="10">
    <source>
        <dbReference type="PROSITE-ProRule" id="PRU01360"/>
    </source>
</evidence>
<dbReference type="KEGG" id="aant:HUK68_21450"/>
<dbReference type="GO" id="GO:0009279">
    <property type="term" value="C:cell outer membrane"/>
    <property type="evidence" value="ECO:0007669"/>
    <property type="project" value="UniProtKB-SubCell"/>
</dbReference>
<name>A0A6N1XAS1_9BURK</name>